<dbReference type="AlphaFoldDB" id="A0AAE1SMW5"/>
<sequence>MHEETQAFIAVELATSSIYHDFINVLLLHPRKLRSKLQSQGIKGPSPYFLYGNLPDIKKIQLQKQERPDTNNQELEENNPLLHTWPSRNFKHLPIMREMVSPMVESTSKMIELWDEKTRNSKEYWRLRWKMISRVCRRDIISRACFGSGLCSGETNLPKTSNPSKGYVQGSHWSSWIEVNDIVANLELCLAAKCRGRKKV</sequence>
<evidence type="ECO:0000313" key="1">
    <source>
        <dbReference type="EMBL" id="KAK4372363.1"/>
    </source>
</evidence>
<accession>A0AAE1SMW5</accession>
<dbReference type="Proteomes" id="UP001291623">
    <property type="component" value="Unassembled WGS sequence"/>
</dbReference>
<reference evidence="1" key="1">
    <citation type="submission" date="2023-12" db="EMBL/GenBank/DDBJ databases">
        <title>Genome assembly of Anisodus tanguticus.</title>
        <authorList>
            <person name="Wang Y.-J."/>
        </authorList>
    </citation>
    <scope>NUCLEOTIDE SEQUENCE</scope>
    <source>
        <strain evidence="1">KB-2021</strain>
        <tissue evidence="1">Leaf</tissue>
    </source>
</reference>
<evidence type="ECO:0000313" key="2">
    <source>
        <dbReference type="Proteomes" id="UP001291623"/>
    </source>
</evidence>
<keyword evidence="2" id="KW-1185">Reference proteome</keyword>
<comment type="caution">
    <text evidence="1">The sequence shown here is derived from an EMBL/GenBank/DDBJ whole genome shotgun (WGS) entry which is preliminary data.</text>
</comment>
<protein>
    <submittedName>
        <fullName evidence="1">Uncharacterized protein</fullName>
    </submittedName>
</protein>
<gene>
    <name evidence="1" type="ORF">RND71_007747</name>
</gene>
<organism evidence="1 2">
    <name type="scientific">Anisodus tanguticus</name>
    <dbReference type="NCBI Taxonomy" id="243964"/>
    <lineage>
        <taxon>Eukaryota</taxon>
        <taxon>Viridiplantae</taxon>
        <taxon>Streptophyta</taxon>
        <taxon>Embryophyta</taxon>
        <taxon>Tracheophyta</taxon>
        <taxon>Spermatophyta</taxon>
        <taxon>Magnoliopsida</taxon>
        <taxon>eudicotyledons</taxon>
        <taxon>Gunneridae</taxon>
        <taxon>Pentapetalae</taxon>
        <taxon>asterids</taxon>
        <taxon>lamiids</taxon>
        <taxon>Solanales</taxon>
        <taxon>Solanaceae</taxon>
        <taxon>Solanoideae</taxon>
        <taxon>Hyoscyameae</taxon>
        <taxon>Anisodus</taxon>
    </lineage>
</organism>
<name>A0AAE1SMW5_9SOLA</name>
<proteinExistence type="predicted"/>
<dbReference type="EMBL" id="JAVYJV010000004">
    <property type="protein sequence ID" value="KAK4372363.1"/>
    <property type="molecule type" value="Genomic_DNA"/>
</dbReference>